<comment type="caution">
    <text evidence="3">The sequence shown here is derived from an EMBL/GenBank/DDBJ whole genome shotgun (WGS) entry which is preliminary data.</text>
</comment>
<proteinExistence type="predicted"/>
<protein>
    <submittedName>
        <fullName evidence="3">Glycine cleavage system P protein</fullName>
    </submittedName>
</protein>
<dbReference type="AlphaFoldDB" id="A0A101HKN4"/>
<dbReference type="GO" id="GO:0005829">
    <property type="term" value="C:cytosol"/>
    <property type="evidence" value="ECO:0007669"/>
    <property type="project" value="TreeGrafter"/>
</dbReference>
<feature type="non-terminal residue" evidence="3">
    <location>
        <position position="90"/>
    </location>
</feature>
<reference evidence="4" key="1">
    <citation type="journal article" date="2015" name="MBio">
        <title>Genome-Resolved Metagenomic Analysis Reveals Roles for Candidate Phyla and Other Microbial Community Members in Biogeochemical Transformations in Oil Reservoirs.</title>
        <authorList>
            <person name="Hu P."/>
            <person name="Tom L."/>
            <person name="Singh A."/>
            <person name="Thomas B.C."/>
            <person name="Baker B.J."/>
            <person name="Piceno Y.M."/>
            <person name="Andersen G.L."/>
            <person name="Banfield J.F."/>
        </authorList>
    </citation>
    <scope>NUCLEOTIDE SEQUENCE [LARGE SCALE GENOMIC DNA]</scope>
</reference>
<dbReference type="GO" id="GO:0030170">
    <property type="term" value="F:pyridoxal phosphate binding"/>
    <property type="evidence" value="ECO:0007669"/>
    <property type="project" value="TreeGrafter"/>
</dbReference>
<dbReference type="GO" id="GO:0016594">
    <property type="term" value="F:glycine binding"/>
    <property type="evidence" value="ECO:0007669"/>
    <property type="project" value="TreeGrafter"/>
</dbReference>
<evidence type="ECO:0000259" key="2">
    <source>
        <dbReference type="Pfam" id="PF02347"/>
    </source>
</evidence>
<dbReference type="Pfam" id="PF02347">
    <property type="entry name" value="GDC-P"/>
    <property type="match status" value="1"/>
</dbReference>
<dbReference type="GO" id="GO:0004375">
    <property type="term" value="F:glycine dehydrogenase (decarboxylating) activity"/>
    <property type="evidence" value="ECO:0007669"/>
    <property type="project" value="InterPro"/>
</dbReference>
<dbReference type="InterPro" id="IPR015424">
    <property type="entry name" value="PyrdxlP-dep_Trfase"/>
</dbReference>
<dbReference type="Proteomes" id="UP000053860">
    <property type="component" value="Unassembled WGS sequence"/>
</dbReference>
<dbReference type="EMBL" id="LGGN01000021">
    <property type="protein sequence ID" value="KUK78563.1"/>
    <property type="molecule type" value="Genomic_DNA"/>
</dbReference>
<dbReference type="GO" id="GO:0005960">
    <property type="term" value="C:glycine cleavage complex"/>
    <property type="evidence" value="ECO:0007669"/>
    <property type="project" value="TreeGrafter"/>
</dbReference>
<accession>A0A101HKN4</accession>
<dbReference type="InterPro" id="IPR020581">
    <property type="entry name" value="GDC_P"/>
</dbReference>
<dbReference type="PANTHER" id="PTHR11773:SF1">
    <property type="entry name" value="GLYCINE DEHYDROGENASE (DECARBOXYLATING), MITOCHONDRIAL"/>
    <property type="match status" value="1"/>
</dbReference>
<name>A0A101HKN4_9BACT</name>
<gene>
    <name evidence="3" type="ORF">XD92_0228</name>
</gene>
<evidence type="ECO:0000313" key="3">
    <source>
        <dbReference type="EMBL" id="KUK78563.1"/>
    </source>
</evidence>
<organism evidence="3 4">
    <name type="scientific">Proteiniphilum acetatigenes</name>
    <dbReference type="NCBI Taxonomy" id="294710"/>
    <lineage>
        <taxon>Bacteria</taxon>
        <taxon>Pseudomonadati</taxon>
        <taxon>Bacteroidota</taxon>
        <taxon>Bacteroidia</taxon>
        <taxon>Bacteroidales</taxon>
        <taxon>Dysgonomonadaceae</taxon>
        <taxon>Proteiniphilum</taxon>
    </lineage>
</organism>
<evidence type="ECO:0000256" key="1">
    <source>
        <dbReference type="ARBA" id="ARBA00023002"/>
    </source>
</evidence>
<dbReference type="PANTHER" id="PTHR11773">
    <property type="entry name" value="GLYCINE DEHYDROGENASE, DECARBOXYLATING"/>
    <property type="match status" value="1"/>
</dbReference>
<keyword evidence="1" id="KW-0560">Oxidoreductase</keyword>
<dbReference type="InterPro" id="IPR049315">
    <property type="entry name" value="GDC-P_N"/>
</dbReference>
<dbReference type="GO" id="GO:0019464">
    <property type="term" value="P:glycine decarboxylation via glycine cleavage system"/>
    <property type="evidence" value="ECO:0007669"/>
    <property type="project" value="TreeGrafter"/>
</dbReference>
<sequence length="90" mass="10568">MEHFKKRHIGISESDKKLMLETLELNSMDELIDQTIPRDIRLHTPLSLPPALTEQEYAEEIERFAARNKVYTSYIGMGWYDTITPAPIYR</sequence>
<dbReference type="SUPFAM" id="SSF53383">
    <property type="entry name" value="PLP-dependent transferases"/>
    <property type="match status" value="1"/>
</dbReference>
<feature type="domain" description="Glycine cleavage system P-protein N-terminal" evidence="2">
    <location>
        <begin position="6"/>
        <end position="90"/>
    </location>
</feature>
<evidence type="ECO:0000313" key="4">
    <source>
        <dbReference type="Proteomes" id="UP000053860"/>
    </source>
</evidence>